<dbReference type="PANTHER" id="PTHR34075">
    <property type="entry name" value="BLR3430 PROTEIN"/>
    <property type="match status" value="1"/>
</dbReference>
<dbReference type="RefSeq" id="WP_197953969.1">
    <property type="nucleotide sequence ID" value="NZ_CP065668.1"/>
</dbReference>
<dbReference type="Gene3D" id="6.10.30.10">
    <property type="match status" value="1"/>
</dbReference>
<dbReference type="EMBL" id="CP065668">
    <property type="protein sequence ID" value="QPS06313.1"/>
    <property type="molecule type" value="Genomic_DNA"/>
</dbReference>
<protein>
    <submittedName>
        <fullName evidence="3">OB-fold domain-containing protein</fullName>
    </submittedName>
</protein>
<evidence type="ECO:0000259" key="1">
    <source>
        <dbReference type="Pfam" id="PF01796"/>
    </source>
</evidence>
<dbReference type="PANTHER" id="PTHR34075:SF5">
    <property type="entry name" value="BLR3430 PROTEIN"/>
    <property type="match status" value="1"/>
</dbReference>
<organism evidence="3 4">
    <name type="scientific">Delftia acidovorans</name>
    <name type="common">Pseudomonas acidovorans</name>
    <name type="synonym">Comamonas acidovorans</name>
    <dbReference type="NCBI Taxonomy" id="80866"/>
    <lineage>
        <taxon>Bacteria</taxon>
        <taxon>Pseudomonadati</taxon>
        <taxon>Pseudomonadota</taxon>
        <taxon>Betaproteobacteria</taxon>
        <taxon>Burkholderiales</taxon>
        <taxon>Comamonadaceae</taxon>
        <taxon>Delftia</taxon>
    </lineage>
</organism>
<reference evidence="3 4" key="1">
    <citation type="submission" date="2020-12" db="EMBL/GenBank/DDBJ databases">
        <title>FDA dAtabase for Regulatory Grade micrObial Sequences (FDA-ARGOS): Supporting development and validation of Infectious Disease Dx tests.</title>
        <authorList>
            <person name="Sproer C."/>
            <person name="Gronow S."/>
            <person name="Severitt S."/>
            <person name="Schroder I."/>
            <person name="Tallon L."/>
            <person name="Sadzewicz L."/>
            <person name="Zhao X."/>
            <person name="Boylan J."/>
            <person name="Ott S."/>
            <person name="Bowen H."/>
            <person name="Vavikolanu K."/>
            <person name="Mehta A."/>
            <person name="Aluvathingal J."/>
            <person name="Nadendla S."/>
            <person name="Lowell S."/>
            <person name="Myers T."/>
            <person name="Yan Y."/>
            <person name="Sichtig H."/>
        </authorList>
    </citation>
    <scope>NUCLEOTIDE SEQUENCE [LARGE SCALE GENOMIC DNA]</scope>
    <source>
        <strain evidence="3 4">FDAARGOS_909</strain>
    </source>
</reference>
<dbReference type="Pfam" id="PF01796">
    <property type="entry name" value="OB_ChsH2_C"/>
    <property type="match status" value="1"/>
</dbReference>
<sequence length="141" mass="15517">MSDSPPNPSSALRPCPVPTPETQHFWNMARQGLFLVPRCRDCGRAHWYPRAACPFCWSVHIDWNPSPGRGTVYSFTVLRHGAGAAAPPVVLAFVTLDEGPAMLTHLVARAPEDWSIGDAVQVRLEPSDGDYPVPVFEPLRT</sequence>
<feature type="domain" description="ChsH2 rubredoxin-like zinc ribbon" evidence="2">
    <location>
        <begin position="26"/>
        <end position="58"/>
    </location>
</feature>
<proteinExistence type="predicted"/>
<dbReference type="InterPro" id="IPR052513">
    <property type="entry name" value="Thioester_dehydratase-like"/>
</dbReference>
<dbReference type="InterPro" id="IPR022002">
    <property type="entry name" value="ChsH2_Znr"/>
</dbReference>
<feature type="domain" description="ChsH2 C-terminal OB-fold" evidence="1">
    <location>
        <begin position="63"/>
        <end position="124"/>
    </location>
</feature>
<evidence type="ECO:0000313" key="4">
    <source>
        <dbReference type="Proteomes" id="UP000594778"/>
    </source>
</evidence>
<dbReference type="InterPro" id="IPR002878">
    <property type="entry name" value="ChsH2_C"/>
</dbReference>
<name>A0A7T2VXT1_DELAC</name>
<gene>
    <name evidence="3" type="ORF">I6G66_18565</name>
</gene>
<dbReference type="Proteomes" id="UP000594778">
    <property type="component" value="Chromosome"/>
</dbReference>
<dbReference type="Pfam" id="PF12172">
    <property type="entry name" value="zf-ChsH2"/>
    <property type="match status" value="1"/>
</dbReference>
<dbReference type="InterPro" id="IPR012340">
    <property type="entry name" value="NA-bd_OB-fold"/>
</dbReference>
<evidence type="ECO:0000259" key="2">
    <source>
        <dbReference type="Pfam" id="PF12172"/>
    </source>
</evidence>
<evidence type="ECO:0000313" key="3">
    <source>
        <dbReference type="EMBL" id="QPS06313.1"/>
    </source>
</evidence>
<accession>A0A7T2VXT1</accession>
<dbReference type="AlphaFoldDB" id="A0A7T2VXT1"/>
<dbReference type="SUPFAM" id="SSF50249">
    <property type="entry name" value="Nucleic acid-binding proteins"/>
    <property type="match status" value="1"/>
</dbReference>